<evidence type="ECO:0000313" key="3">
    <source>
        <dbReference type="Proteomes" id="UP000008810"/>
    </source>
</evidence>
<dbReference type="Proteomes" id="UP000008810">
    <property type="component" value="Chromosome 5"/>
</dbReference>
<gene>
    <name evidence="1" type="ORF">BRADI_5g14772v3</name>
</gene>
<reference evidence="2" key="3">
    <citation type="submission" date="2018-08" db="UniProtKB">
        <authorList>
            <consortium name="EnsemblPlants"/>
        </authorList>
    </citation>
    <scope>IDENTIFICATION</scope>
    <source>
        <strain evidence="2">cv. Bd21</strain>
    </source>
</reference>
<dbReference type="Gramene" id="KQJ83415">
    <property type="protein sequence ID" value="KQJ83415"/>
    <property type="gene ID" value="BRADI_5g14772v3"/>
</dbReference>
<organism evidence="1">
    <name type="scientific">Brachypodium distachyon</name>
    <name type="common">Purple false brome</name>
    <name type="synonym">Trachynia distachya</name>
    <dbReference type="NCBI Taxonomy" id="15368"/>
    <lineage>
        <taxon>Eukaryota</taxon>
        <taxon>Viridiplantae</taxon>
        <taxon>Streptophyta</taxon>
        <taxon>Embryophyta</taxon>
        <taxon>Tracheophyta</taxon>
        <taxon>Spermatophyta</taxon>
        <taxon>Magnoliopsida</taxon>
        <taxon>Liliopsida</taxon>
        <taxon>Poales</taxon>
        <taxon>Poaceae</taxon>
        <taxon>BOP clade</taxon>
        <taxon>Pooideae</taxon>
        <taxon>Stipodae</taxon>
        <taxon>Brachypodieae</taxon>
        <taxon>Brachypodium</taxon>
    </lineage>
</organism>
<evidence type="ECO:0000313" key="1">
    <source>
        <dbReference type="EMBL" id="KQJ83415.2"/>
    </source>
</evidence>
<reference evidence="1" key="2">
    <citation type="submission" date="2017-06" db="EMBL/GenBank/DDBJ databases">
        <title>WGS assembly of Brachypodium distachyon.</title>
        <authorList>
            <consortium name="The International Brachypodium Initiative"/>
            <person name="Lucas S."/>
            <person name="Harmon-Smith M."/>
            <person name="Lail K."/>
            <person name="Tice H."/>
            <person name="Grimwood J."/>
            <person name="Bruce D."/>
            <person name="Barry K."/>
            <person name="Shu S."/>
            <person name="Lindquist E."/>
            <person name="Wang M."/>
            <person name="Pitluck S."/>
            <person name="Vogel J.P."/>
            <person name="Garvin D.F."/>
            <person name="Mockler T.C."/>
            <person name="Schmutz J."/>
            <person name="Rokhsar D."/>
            <person name="Bevan M.W."/>
        </authorList>
    </citation>
    <scope>NUCLEOTIDE SEQUENCE</scope>
    <source>
        <strain evidence="1">Bd21</strain>
    </source>
</reference>
<dbReference type="InParanoid" id="A0A0Q3E6A9"/>
<accession>A0A0Q3E6A9</accession>
<dbReference type="EMBL" id="CM000884">
    <property type="protein sequence ID" value="KQJ83415.2"/>
    <property type="molecule type" value="Genomic_DNA"/>
</dbReference>
<proteinExistence type="predicted"/>
<evidence type="ECO:0000313" key="2">
    <source>
        <dbReference type="EnsemblPlants" id="KQJ83415"/>
    </source>
</evidence>
<keyword evidence="3" id="KW-1185">Reference proteome</keyword>
<name>A0A0Q3E6A9_BRADI</name>
<dbReference type="EnsemblPlants" id="KQJ83415">
    <property type="protein sequence ID" value="KQJ83415"/>
    <property type="gene ID" value="BRADI_5g14772v3"/>
</dbReference>
<dbReference type="AlphaFoldDB" id="A0A0Q3E6A9"/>
<reference evidence="1 2" key="1">
    <citation type="journal article" date="2010" name="Nature">
        <title>Genome sequencing and analysis of the model grass Brachypodium distachyon.</title>
        <authorList>
            <consortium name="International Brachypodium Initiative"/>
        </authorList>
    </citation>
    <scope>NUCLEOTIDE SEQUENCE [LARGE SCALE GENOMIC DNA]</scope>
    <source>
        <strain evidence="1 2">Bd21</strain>
    </source>
</reference>
<sequence>MSALLLHLHGLHTVQPKQQISTFTCKWTRRDTGCAGRRGGPEREASLISMMVDGTHICTHHGHTDPLLPYFCLIIIIRKFLRIGQNLAGEIYMEG</sequence>
<protein>
    <submittedName>
        <fullName evidence="1 2">Uncharacterized protein</fullName>
    </submittedName>
</protein>